<dbReference type="InterPro" id="IPR044662">
    <property type="entry name" value="HS1/DABB1-like"/>
</dbReference>
<organism evidence="3 4">
    <name type="scientific">Periconia macrospinosa</name>
    <dbReference type="NCBI Taxonomy" id="97972"/>
    <lineage>
        <taxon>Eukaryota</taxon>
        <taxon>Fungi</taxon>
        <taxon>Dikarya</taxon>
        <taxon>Ascomycota</taxon>
        <taxon>Pezizomycotina</taxon>
        <taxon>Dothideomycetes</taxon>
        <taxon>Pleosporomycetidae</taxon>
        <taxon>Pleosporales</taxon>
        <taxon>Massarineae</taxon>
        <taxon>Periconiaceae</taxon>
        <taxon>Periconia</taxon>
    </lineage>
</organism>
<dbReference type="EMBL" id="KZ805484">
    <property type="protein sequence ID" value="PVH95788.1"/>
    <property type="molecule type" value="Genomic_DNA"/>
</dbReference>
<gene>
    <name evidence="3" type="ORF">DM02DRAFT_600279</name>
</gene>
<dbReference type="PANTHER" id="PTHR33178:SF17">
    <property type="entry name" value="STRESS-RESPONSE A_B BARREL DOMAIN-CONTAINING PROTEIN"/>
    <property type="match status" value="1"/>
</dbReference>
<dbReference type="PANTHER" id="PTHR33178">
    <property type="match status" value="1"/>
</dbReference>
<dbReference type="AlphaFoldDB" id="A0A2V1DCM4"/>
<dbReference type="InterPro" id="IPR013097">
    <property type="entry name" value="Dabb"/>
</dbReference>
<evidence type="ECO:0000259" key="2">
    <source>
        <dbReference type="PROSITE" id="PS51502"/>
    </source>
</evidence>
<keyword evidence="4" id="KW-1185">Reference proteome</keyword>
<dbReference type="Proteomes" id="UP000244855">
    <property type="component" value="Unassembled WGS sequence"/>
</dbReference>
<accession>A0A2V1DCM4</accession>
<dbReference type="STRING" id="97972.A0A2V1DCM4"/>
<dbReference type="OrthoDB" id="42919at2759"/>
<dbReference type="Pfam" id="PF07876">
    <property type="entry name" value="Dabb"/>
    <property type="match status" value="1"/>
</dbReference>
<evidence type="ECO:0000256" key="1">
    <source>
        <dbReference type="ARBA" id="ARBA00011738"/>
    </source>
</evidence>
<dbReference type="Gene3D" id="3.30.70.100">
    <property type="match status" value="1"/>
</dbReference>
<reference evidence="3 4" key="1">
    <citation type="journal article" date="2018" name="Sci. Rep.">
        <title>Comparative genomics provides insights into the lifestyle and reveals functional heterogeneity of dark septate endophytic fungi.</title>
        <authorList>
            <person name="Knapp D.G."/>
            <person name="Nemeth J.B."/>
            <person name="Barry K."/>
            <person name="Hainaut M."/>
            <person name="Henrissat B."/>
            <person name="Johnson J."/>
            <person name="Kuo A."/>
            <person name="Lim J.H.P."/>
            <person name="Lipzen A."/>
            <person name="Nolan M."/>
            <person name="Ohm R.A."/>
            <person name="Tamas L."/>
            <person name="Grigoriev I.V."/>
            <person name="Spatafora J.W."/>
            <person name="Nagy L.G."/>
            <person name="Kovacs G.M."/>
        </authorList>
    </citation>
    <scope>NUCLEOTIDE SEQUENCE [LARGE SCALE GENOMIC DNA]</scope>
    <source>
        <strain evidence="3 4">DSE2036</strain>
    </source>
</reference>
<evidence type="ECO:0000313" key="4">
    <source>
        <dbReference type="Proteomes" id="UP000244855"/>
    </source>
</evidence>
<evidence type="ECO:0000313" key="3">
    <source>
        <dbReference type="EMBL" id="PVH95788.1"/>
    </source>
</evidence>
<protein>
    <submittedName>
        <fullName evidence="3">Stress responsive A/B barrel domain-containing protein</fullName>
    </submittedName>
</protein>
<feature type="domain" description="Stress-response A/B barrel" evidence="2">
    <location>
        <begin position="3"/>
        <end position="101"/>
    </location>
</feature>
<comment type="subunit">
    <text evidence="1">Homodimer.</text>
</comment>
<dbReference type="PROSITE" id="PS51502">
    <property type="entry name" value="S_R_A_B_BARREL"/>
    <property type="match status" value="1"/>
</dbReference>
<sequence length="126" mass="14392">MAVIHIVLFKFQPTVPQSHKSTFIHELETLKNLPSVLNKQLFVGGPSITDPIERSKGYEFALVSFHRDREALREYQASAEHHRVTSEYFWPYKEDVTRFDFEVGEAGREMGDLLVKGLLGGGERGE</sequence>
<dbReference type="SUPFAM" id="SSF54909">
    <property type="entry name" value="Dimeric alpha+beta barrel"/>
    <property type="match status" value="1"/>
</dbReference>
<name>A0A2V1DCM4_9PLEO</name>
<proteinExistence type="predicted"/>
<dbReference type="InterPro" id="IPR011008">
    <property type="entry name" value="Dimeric_a/b-barrel"/>
</dbReference>
<dbReference type="SMART" id="SM00886">
    <property type="entry name" value="Dabb"/>
    <property type="match status" value="1"/>
</dbReference>